<keyword evidence="4 6" id="KW-1133">Transmembrane helix</keyword>
<evidence type="ECO:0000313" key="8">
    <source>
        <dbReference type="EMBL" id="EPC62175.1"/>
    </source>
</evidence>
<dbReference type="GO" id="GO:0005886">
    <property type="term" value="C:plasma membrane"/>
    <property type="evidence" value="ECO:0007669"/>
    <property type="project" value="UniProtKB-SubCell"/>
</dbReference>
<evidence type="ECO:0000313" key="9">
    <source>
        <dbReference type="Proteomes" id="UP000014264"/>
    </source>
</evidence>
<dbReference type="InterPro" id="IPR036259">
    <property type="entry name" value="MFS_trans_sf"/>
</dbReference>
<evidence type="ECO:0000259" key="7">
    <source>
        <dbReference type="PROSITE" id="PS50850"/>
    </source>
</evidence>
<dbReference type="GO" id="GO:0022857">
    <property type="term" value="F:transmembrane transporter activity"/>
    <property type="evidence" value="ECO:0007669"/>
    <property type="project" value="InterPro"/>
</dbReference>
<accession>A0A829GP89</accession>
<keyword evidence="5 6" id="KW-0472">Membrane</keyword>
<reference evidence="8 9" key="1">
    <citation type="journal article" date="2013" name="PLoS ONE">
        <title>Lactobacillus paracasei comparative genomics: towards species pan-genome definition and exploitation of diversity.</title>
        <authorList>
            <person name="Smokvina T."/>
            <person name="Wels M."/>
            <person name="Polka J."/>
            <person name="Chervaux C."/>
            <person name="Brisse S."/>
            <person name="Boekhorst J."/>
            <person name="van Hylckama Vlieg J.E."/>
            <person name="Siezen R.J."/>
        </authorList>
    </citation>
    <scope>NUCLEOTIDE SEQUENCE [LARGE SCALE GENOMIC DNA]</scope>
    <source>
        <strain evidence="8 9">Lpp14</strain>
    </source>
</reference>
<dbReference type="SUPFAM" id="SSF103473">
    <property type="entry name" value="MFS general substrate transporter"/>
    <property type="match status" value="1"/>
</dbReference>
<keyword evidence="2" id="KW-0813">Transport</keyword>
<dbReference type="PROSITE" id="PS50850">
    <property type="entry name" value="MFS"/>
    <property type="match status" value="1"/>
</dbReference>
<dbReference type="InterPro" id="IPR020846">
    <property type="entry name" value="MFS_dom"/>
</dbReference>
<feature type="domain" description="Major facilitator superfamily (MFS) profile" evidence="7">
    <location>
        <begin position="9"/>
        <end position="59"/>
    </location>
</feature>
<organism evidence="8 9">
    <name type="scientific">Lacticaseibacillus paracasei subsp. paracasei Lpp14</name>
    <dbReference type="NCBI Taxonomy" id="1256204"/>
    <lineage>
        <taxon>Bacteria</taxon>
        <taxon>Bacillati</taxon>
        <taxon>Bacillota</taxon>
        <taxon>Bacilli</taxon>
        <taxon>Lactobacillales</taxon>
        <taxon>Lactobacillaceae</taxon>
        <taxon>Lacticaseibacillus</taxon>
    </lineage>
</organism>
<dbReference type="AlphaFoldDB" id="A0A829GP89"/>
<dbReference type="Proteomes" id="UP000014264">
    <property type="component" value="Unassembled WGS sequence"/>
</dbReference>
<evidence type="ECO:0000256" key="5">
    <source>
        <dbReference type="ARBA" id="ARBA00023136"/>
    </source>
</evidence>
<evidence type="ECO:0000256" key="4">
    <source>
        <dbReference type="ARBA" id="ARBA00022989"/>
    </source>
</evidence>
<dbReference type="EMBL" id="ANJZ01000213">
    <property type="protein sequence ID" value="EPC62175.1"/>
    <property type="molecule type" value="Genomic_DNA"/>
</dbReference>
<comment type="subcellular location">
    <subcellularLocation>
        <location evidence="1">Cell membrane</location>
        <topology evidence="1">Multi-pass membrane protein</topology>
    </subcellularLocation>
</comment>
<protein>
    <submittedName>
        <fullName evidence="8">Putative transporter yebQ</fullName>
    </submittedName>
</protein>
<feature type="non-terminal residue" evidence="8">
    <location>
        <position position="59"/>
    </location>
</feature>
<comment type="caution">
    <text evidence="8">The sequence shown here is derived from an EMBL/GenBank/DDBJ whole genome shotgun (WGS) entry which is preliminary data.</text>
</comment>
<keyword evidence="3 6" id="KW-0812">Transmembrane</keyword>
<evidence type="ECO:0000256" key="1">
    <source>
        <dbReference type="ARBA" id="ARBA00004651"/>
    </source>
</evidence>
<proteinExistence type="predicted"/>
<name>A0A829GP89_LACPA</name>
<sequence length="59" mass="6487">MSASRRWLILIATSIVSFMATLDASIVNIALPYIARELKVPMSTVELVTSVYMIAICVL</sequence>
<evidence type="ECO:0000256" key="6">
    <source>
        <dbReference type="SAM" id="Phobius"/>
    </source>
</evidence>
<feature type="transmembrane region" description="Helical" evidence="6">
    <location>
        <begin position="7"/>
        <end position="34"/>
    </location>
</feature>
<gene>
    <name evidence="8" type="ORF">Lpp14_09086</name>
</gene>
<evidence type="ECO:0000256" key="2">
    <source>
        <dbReference type="ARBA" id="ARBA00022448"/>
    </source>
</evidence>
<evidence type="ECO:0000256" key="3">
    <source>
        <dbReference type="ARBA" id="ARBA00022692"/>
    </source>
</evidence>
<dbReference type="Gene3D" id="1.20.1250.20">
    <property type="entry name" value="MFS general substrate transporter like domains"/>
    <property type="match status" value="1"/>
</dbReference>